<keyword evidence="4" id="KW-1134">Transmembrane beta strand</keyword>
<evidence type="ECO:0000256" key="7">
    <source>
        <dbReference type="ARBA" id="ARBA00023065"/>
    </source>
</evidence>
<evidence type="ECO:0000256" key="6">
    <source>
        <dbReference type="ARBA" id="ARBA00022787"/>
    </source>
</evidence>
<dbReference type="CDD" id="cd07306">
    <property type="entry name" value="Porin3_VDAC"/>
    <property type="match status" value="1"/>
</dbReference>
<dbReference type="EMBL" id="JADGJW010000341">
    <property type="protein sequence ID" value="KAJ3219394.1"/>
    <property type="molecule type" value="Genomic_DNA"/>
</dbReference>
<keyword evidence="8" id="KW-0626">Porin</keyword>
<dbReference type="AlphaFoldDB" id="A0AAD5U3D0"/>
<comment type="subcellular location">
    <subcellularLocation>
        <location evidence="1">Mitochondrion outer membrane</location>
    </subcellularLocation>
</comment>
<evidence type="ECO:0000256" key="3">
    <source>
        <dbReference type="ARBA" id="ARBA00022448"/>
    </source>
</evidence>
<keyword evidence="7" id="KW-0406">Ion transport</keyword>
<evidence type="ECO:0000313" key="11">
    <source>
        <dbReference type="EMBL" id="KAJ3219394.1"/>
    </source>
</evidence>
<keyword evidence="12" id="KW-1185">Reference proteome</keyword>
<dbReference type="PRINTS" id="PR00185">
    <property type="entry name" value="EUKARYTPORIN"/>
</dbReference>
<dbReference type="Proteomes" id="UP001211065">
    <property type="component" value="Unassembled WGS sequence"/>
</dbReference>
<keyword evidence="9" id="KW-0496">Mitochondrion</keyword>
<evidence type="ECO:0000256" key="4">
    <source>
        <dbReference type="ARBA" id="ARBA00022452"/>
    </source>
</evidence>
<evidence type="ECO:0000256" key="8">
    <source>
        <dbReference type="ARBA" id="ARBA00023114"/>
    </source>
</evidence>
<sequence>MFKSKNENDVEELKKDTQNFLSKVTDSYKDLTSKVSSSYSDLSSKLEDYTKSNKPKAKNTAVKFSFIPPNFGDVNKLSNDLFNKDFPIGATKLELNTNASNGVKFTAIGIKDNKSGQVSSELKTKFTDKLKGLTLTESWNTSNVLGTNIELADTLTKGLKLTLNGQLHPTIGKKNAKAGFEFKQANVYTRAHVDLFKGPTIVTDAVVGNADVLIGADVNYDVTDAKVNKFNTVVAHTSRDYTISVGASNMFGLFSFSYFHRVQPGLEAGARAHWNKATDSAVSVEIGAKYALDIDSFVKAKINNTGVLGLGYYQNLRQGVKLGFGASLDTTRLNENAHKVGFSFNFEG</sequence>
<reference evidence="11" key="1">
    <citation type="submission" date="2020-05" db="EMBL/GenBank/DDBJ databases">
        <title>Phylogenomic resolution of chytrid fungi.</title>
        <authorList>
            <person name="Stajich J.E."/>
            <person name="Amses K."/>
            <person name="Simmons R."/>
            <person name="Seto K."/>
            <person name="Myers J."/>
            <person name="Bonds A."/>
            <person name="Quandt C.A."/>
            <person name="Barry K."/>
            <person name="Liu P."/>
            <person name="Grigoriev I."/>
            <person name="Longcore J.E."/>
            <person name="James T.Y."/>
        </authorList>
    </citation>
    <scope>NUCLEOTIDE SEQUENCE</scope>
    <source>
        <strain evidence="11">JEL0476</strain>
    </source>
</reference>
<dbReference type="PANTHER" id="PTHR11743">
    <property type="entry name" value="VOLTAGE-DEPENDENT ANION-SELECTIVE CHANNEL"/>
    <property type="match status" value="1"/>
</dbReference>
<gene>
    <name evidence="11" type="primary">POR1_2</name>
    <name evidence="11" type="ORF">HK099_004725</name>
</gene>
<organism evidence="11 12">
    <name type="scientific">Clydaea vesicula</name>
    <dbReference type="NCBI Taxonomy" id="447962"/>
    <lineage>
        <taxon>Eukaryota</taxon>
        <taxon>Fungi</taxon>
        <taxon>Fungi incertae sedis</taxon>
        <taxon>Chytridiomycota</taxon>
        <taxon>Chytridiomycota incertae sedis</taxon>
        <taxon>Chytridiomycetes</taxon>
        <taxon>Lobulomycetales</taxon>
        <taxon>Lobulomycetaceae</taxon>
        <taxon>Clydaea</taxon>
    </lineage>
</organism>
<protein>
    <submittedName>
        <fullName evidence="11">Mitochondrial porin</fullName>
    </submittedName>
</protein>
<name>A0AAD5U3D0_9FUNG</name>
<dbReference type="InterPro" id="IPR027246">
    <property type="entry name" value="Porin_Euk/Tom40"/>
</dbReference>
<dbReference type="Gene3D" id="2.40.160.10">
    <property type="entry name" value="Porin"/>
    <property type="match status" value="1"/>
</dbReference>
<dbReference type="GO" id="GO:0046930">
    <property type="term" value="C:pore complex"/>
    <property type="evidence" value="ECO:0007669"/>
    <property type="project" value="UniProtKB-KW"/>
</dbReference>
<dbReference type="InterPro" id="IPR001925">
    <property type="entry name" value="Porin_Euk"/>
</dbReference>
<dbReference type="GO" id="GO:0015288">
    <property type="term" value="F:porin activity"/>
    <property type="evidence" value="ECO:0007669"/>
    <property type="project" value="UniProtKB-KW"/>
</dbReference>
<evidence type="ECO:0000256" key="1">
    <source>
        <dbReference type="ARBA" id="ARBA00004294"/>
    </source>
</evidence>
<dbReference type="GO" id="GO:0008308">
    <property type="term" value="F:voltage-gated monoatomic anion channel activity"/>
    <property type="evidence" value="ECO:0007669"/>
    <property type="project" value="InterPro"/>
</dbReference>
<evidence type="ECO:0000256" key="5">
    <source>
        <dbReference type="ARBA" id="ARBA00022692"/>
    </source>
</evidence>
<comment type="caution">
    <text evidence="11">The sequence shown here is derived from an EMBL/GenBank/DDBJ whole genome shotgun (WGS) entry which is preliminary data.</text>
</comment>
<keyword evidence="6" id="KW-1000">Mitochondrion outer membrane</keyword>
<accession>A0AAD5U3D0</accession>
<evidence type="ECO:0000256" key="2">
    <source>
        <dbReference type="ARBA" id="ARBA00007780"/>
    </source>
</evidence>
<dbReference type="Pfam" id="PF01459">
    <property type="entry name" value="Porin_3"/>
    <property type="match status" value="1"/>
</dbReference>
<dbReference type="FunFam" id="2.40.160.10:FF:000012">
    <property type="entry name" value="Voltage-dependent anion-selective channel"/>
    <property type="match status" value="1"/>
</dbReference>
<keyword evidence="10" id="KW-0472">Membrane</keyword>
<keyword evidence="5" id="KW-0812">Transmembrane</keyword>
<dbReference type="GO" id="GO:0005741">
    <property type="term" value="C:mitochondrial outer membrane"/>
    <property type="evidence" value="ECO:0007669"/>
    <property type="project" value="UniProtKB-SubCell"/>
</dbReference>
<keyword evidence="3" id="KW-0813">Transport</keyword>
<evidence type="ECO:0000313" key="12">
    <source>
        <dbReference type="Proteomes" id="UP001211065"/>
    </source>
</evidence>
<proteinExistence type="inferred from homology"/>
<dbReference type="InterPro" id="IPR023614">
    <property type="entry name" value="Porin_dom_sf"/>
</dbReference>
<evidence type="ECO:0000256" key="9">
    <source>
        <dbReference type="ARBA" id="ARBA00023128"/>
    </source>
</evidence>
<dbReference type="PANTHER" id="PTHR11743:SF70">
    <property type="entry name" value="GH26960P-RELATED"/>
    <property type="match status" value="1"/>
</dbReference>
<evidence type="ECO:0000256" key="10">
    <source>
        <dbReference type="ARBA" id="ARBA00023136"/>
    </source>
</evidence>
<comment type="similarity">
    <text evidence="2">Belongs to the eukaryotic mitochondrial porin family.</text>
</comment>